<evidence type="ECO:0000313" key="15">
    <source>
        <dbReference type="EMBL" id="SEI87817.1"/>
    </source>
</evidence>
<dbReference type="STRING" id="1130080.SAMN04488113_12813"/>
<dbReference type="SUPFAM" id="SSF55931">
    <property type="entry name" value="Glutamine synthetase/guanido kinase"/>
    <property type="match status" value="1"/>
</dbReference>
<evidence type="ECO:0000256" key="7">
    <source>
        <dbReference type="ARBA" id="ARBA00022741"/>
    </source>
</evidence>
<evidence type="ECO:0000256" key="9">
    <source>
        <dbReference type="ARBA" id="ARBA00022842"/>
    </source>
</evidence>
<keyword evidence="5 13" id="KW-0317">Glutathione biosynthesis</keyword>
<comment type="similarity">
    <text evidence="13">In the N-terminal section; belongs to the glutamate--cysteine ligase type 1 family. Type 2 subfamily.</text>
</comment>
<evidence type="ECO:0000256" key="5">
    <source>
        <dbReference type="ARBA" id="ARBA00022684"/>
    </source>
</evidence>
<evidence type="ECO:0000256" key="13">
    <source>
        <dbReference type="HAMAP-Rule" id="MF_00782"/>
    </source>
</evidence>
<dbReference type="AlphaFoldDB" id="A0A1H6UDT4"/>
<keyword evidence="9" id="KW-0460">Magnesium</keyword>
<dbReference type="PANTHER" id="PTHR38761">
    <property type="entry name" value="GLUTAMATE--CYSTEINE LIGASE"/>
    <property type="match status" value="1"/>
</dbReference>
<dbReference type="GO" id="GO:0005524">
    <property type="term" value="F:ATP binding"/>
    <property type="evidence" value="ECO:0007669"/>
    <property type="project" value="UniProtKB-UniRule"/>
</dbReference>
<dbReference type="EC" id="6.3.2.3" evidence="13"/>
<dbReference type="Proteomes" id="UP000198564">
    <property type="component" value="Unassembled WGS sequence"/>
</dbReference>
<dbReference type="EMBL" id="FNYW01000028">
    <property type="protein sequence ID" value="SEI87817.1"/>
    <property type="molecule type" value="Genomic_DNA"/>
</dbReference>
<evidence type="ECO:0000259" key="14">
    <source>
        <dbReference type="PROSITE" id="PS50975"/>
    </source>
</evidence>
<dbReference type="InterPro" id="IPR006335">
    <property type="entry name" value="Glut_biosynth"/>
</dbReference>
<comment type="catalytic activity">
    <reaction evidence="13">
        <text>gamma-L-glutamyl-L-cysteine + glycine + ATP = glutathione + ADP + phosphate + H(+)</text>
        <dbReference type="Rhea" id="RHEA:13557"/>
        <dbReference type="ChEBI" id="CHEBI:15378"/>
        <dbReference type="ChEBI" id="CHEBI:30616"/>
        <dbReference type="ChEBI" id="CHEBI:43474"/>
        <dbReference type="ChEBI" id="CHEBI:57305"/>
        <dbReference type="ChEBI" id="CHEBI:57925"/>
        <dbReference type="ChEBI" id="CHEBI:58173"/>
        <dbReference type="ChEBI" id="CHEBI:456216"/>
        <dbReference type="EC" id="6.3.2.3"/>
    </reaction>
</comment>
<evidence type="ECO:0000256" key="4">
    <source>
        <dbReference type="ARBA" id="ARBA00022598"/>
    </source>
</evidence>
<keyword evidence="4 13" id="KW-0436">Ligase</keyword>
<dbReference type="Gene3D" id="3.30.590.20">
    <property type="match status" value="1"/>
</dbReference>
<evidence type="ECO:0000256" key="1">
    <source>
        <dbReference type="ARBA" id="ARBA00001936"/>
    </source>
</evidence>
<sequence>MNLKKIIKNNNLEPYFTKGYFGIEKEGLRTDASGYLSQTNHPSAFGSRSHHPYVQTDFSEAQLELVTPPQDTLKLQYQWLKALHDVVNKTIPEDEFLWPFSMANILPEEADIPIIKVKEQSEIDYRKKLAEKYGKKKQMISGVHYNFSFTAEFIDKINEKKQLDSDKNEWINNMYLKMSRNFFRYQWILTYLFGASPVSHPTLLDSSEIGPARSLRNSAYGYHNTFSENVSYESIENYIKDIEDLVKNETLYEEREYYGSSRLRGAGKNVRQLVNNGTRYIELRSFDLNPFDPMGFSYEQSLLVHAYLLTMVWMDEDNRDEDVKKGIEMNAETSLENPYDYSKYKEEGIAILEKIKETSQELKLGNEYLTIIDEAIHLFHNPEETLSSKIMDMIGHDQSYVELGNELGKKHKQFSMQKPFLLSGFESMEMSTQLLMFDALQLGIKTEVLDANDQFLAFNYKGKKEYVRNGNMTSKDSYISHWIMANKTVTKKLLRDKNYSVPGGSEFSSFEEAMEYYAIASKQSIVIKPKSTNYGIGITIFKQKPSKEDYKEALHFAFKEDDSILVEEYIEGAEYRFFVLNEKVEAVLFREPANVVGDGKHTIKELIDIKNQHPYRGEKHRAPLARITMGELEALMLKEQGHTFETVIDKDEKVYLRENSNISTGGDPIDVTDEMHASYKTIAEEIARELEVKVTGLDLIIPDMQEPSSKENKGYTVIEANFNPAMNMHAYVEKGKGRRLSMKVLEMLYPNVKLS</sequence>
<evidence type="ECO:0000256" key="6">
    <source>
        <dbReference type="ARBA" id="ARBA00022723"/>
    </source>
</evidence>
<dbReference type="Gene3D" id="3.30.470.20">
    <property type="entry name" value="ATP-grasp fold, B domain"/>
    <property type="match status" value="2"/>
</dbReference>
<dbReference type="OrthoDB" id="9803907at2"/>
<dbReference type="InterPro" id="IPR007370">
    <property type="entry name" value="Glu_cys_ligase"/>
</dbReference>
<dbReference type="Pfam" id="PF04262">
    <property type="entry name" value="Glu_cys_ligase"/>
    <property type="match status" value="1"/>
</dbReference>
<comment type="pathway">
    <text evidence="3 13">Sulfur metabolism; glutathione biosynthesis; glutathione from L-cysteine and L-glutamate: step 1/2.</text>
</comment>
<dbReference type="InterPro" id="IPR011761">
    <property type="entry name" value="ATP-grasp"/>
</dbReference>
<comment type="catalytic activity">
    <reaction evidence="12 13">
        <text>L-cysteine + L-glutamate + ATP = gamma-L-glutamyl-L-cysteine + ADP + phosphate + H(+)</text>
        <dbReference type="Rhea" id="RHEA:13285"/>
        <dbReference type="ChEBI" id="CHEBI:15378"/>
        <dbReference type="ChEBI" id="CHEBI:29985"/>
        <dbReference type="ChEBI" id="CHEBI:30616"/>
        <dbReference type="ChEBI" id="CHEBI:35235"/>
        <dbReference type="ChEBI" id="CHEBI:43474"/>
        <dbReference type="ChEBI" id="CHEBI:58173"/>
        <dbReference type="ChEBI" id="CHEBI:456216"/>
        <dbReference type="EC" id="6.3.2.2"/>
    </reaction>
</comment>
<evidence type="ECO:0000256" key="8">
    <source>
        <dbReference type="ARBA" id="ARBA00022840"/>
    </source>
</evidence>
<feature type="region of interest" description="Glutamate--cysteine ligase" evidence="13">
    <location>
        <begin position="1"/>
        <end position="334"/>
    </location>
</feature>
<dbReference type="PROSITE" id="PS50975">
    <property type="entry name" value="ATP_GRASP"/>
    <property type="match status" value="1"/>
</dbReference>
<evidence type="ECO:0000256" key="10">
    <source>
        <dbReference type="ARBA" id="ARBA00023211"/>
    </source>
</evidence>
<evidence type="ECO:0000313" key="16">
    <source>
        <dbReference type="Proteomes" id="UP000198564"/>
    </source>
</evidence>
<keyword evidence="11 13" id="KW-0511">Multifunctional enzyme</keyword>
<comment type="function">
    <text evidence="13">Synthesizes glutathione from L-glutamate and L-cysteine via gamma-L-glutamyl-L-cysteine.</text>
</comment>
<dbReference type="GO" id="GO:0004363">
    <property type="term" value="F:glutathione synthase activity"/>
    <property type="evidence" value="ECO:0007669"/>
    <property type="project" value="UniProtKB-UniRule"/>
</dbReference>
<dbReference type="InterPro" id="IPR013815">
    <property type="entry name" value="ATP_grasp_subdomain_1"/>
</dbReference>
<dbReference type="SUPFAM" id="SSF56059">
    <property type="entry name" value="Glutathione synthetase ATP-binding domain-like"/>
    <property type="match status" value="1"/>
</dbReference>
<dbReference type="InterPro" id="IPR006334">
    <property type="entry name" value="Glut_cys_ligase"/>
</dbReference>
<gene>
    <name evidence="13" type="primary">gshAB</name>
    <name evidence="13" type="synonym">gshF</name>
    <name evidence="15" type="ORF">SAMN04488113_12813</name>
</gene>
<reference evidence="16" key="1">
    <citation type="submission" date="2016-10" db="EMBL/GenBank/DDBJ databases">
        <authorList>
            <person name="Varghese N."/>
            <person name="Submissions S."/>
        </authorList>
    </citation>
    <scope>NUCLEOTIDE SEQUENCE [LARGE SCALE GENOMIC DNA]</scope>
    <source>
        <strain evidence="16">DSM 25751</strain>
    </source>
</reference>
<dbReference type="HAMAP" id="MF_00782">
    <property type="entry name" value="Glut_biosynth"/>
    <property type="match status" value="1"/>
</dbReference>
<comment type="subunit">
    <text evidence="13">Monomer.</text>
</comment>
<keyword evidence="6" id="KW-0479">Metal-binding</keyword>
<evidence type="ECO:0000256" key="12">
    <source>
        <dbReference type="ARBA" id="ARBA00048819"/>
    </source>
</evidence>
<keyword evidence="16" id="KW-1185">Reference proteome</keyword>
<evidence type="ECO:0000256" key="3">
    <source>
        <dbReference type="ARBA" id="ARBA00005006"/>
    </source>
</evidence>
<dbReference type="Pfam" id="PF18419">
    <property type="entry name" value="ATP-grasp_6"/>
    <property type="match status" value="1"/>
</dbReference>
<dbReference type="NCBIfam" id="TIGR01435">
    <property type="entry name" value="glu_cys_lig_rel"/>
    <property type="match status" value="1"/>
</dbReference>
<comment type="cofactor">
    <cofactor evidence="2">
        <name>Mg(2+)</name>
        <dbReference type="ChEBI" id="CHEBI:18420"/>
    </cofactor>
</comment>
<proteinExistence type="inferred from homology"/>
<evidence type="ECO:0000256" key="11">
    <source>
        <dbReference type="ARBA" id="ARBA00023268"/>
    </source>
</evidence>
<dbReference type="UniPathway" id="UPA00142">
    <property type="reaction ID" value="UER00209"/>
</dbReference>
<dbReference type="InterPro" id="IPR014746">
    <property type="entry name" value="Gln_synth/guanido_kin_cat_dom"/>
</dbReference>
<dbReference type="NCBIfam" id="NF002688">
    <property type="entry name" value="PRK02471.1"/>
    <property type="match status" value="1"/>
</dbReference>
<dbReference type="InterPro" id="IPR040657">
    <property type="entry name" value="GshAB_ATP-grasp"/>
</dbReference>
<keyword evidence="7 13" id="KW-0547">Nucleotide-binding</keyword>
<dbReference type="PANTHER" id="PTHR38761:SF1">
    <property type="entry name" value="GLUTAMATE--CYSTEINE LIGASE"/>
    <property type="match status" value="1"/>
</dbReference>
<comment type="pathway">
    <text evidence="13">Sulfur metabolism; glutathione biosynthesis; glutathione from L-cysteine and L-glutamate: step 2/2.</text>
</comment>
<dbReference type="GO" id="GO:0004357">
    <property type="term" value="F:glutamate-cysteine ligase activity"/>
    <property type="evidence" value="ECO:0007669"/>
    <property type="project" value="UniProtKB-UniRule"/>
</dbReference>
<dbReference type="GO" id="GO:0005829">
    <property type="term" value="C:cytosol"/>
    <property type="evidence" value="ECO:0007669"/>
    <property type="project" value="TreeGrafter"/>
</dbReference>
<keyword evidence="8 13" id="KW-0067">ATP-binding</keyword>
<accession>A0A1H6UDT4</accession>
<dbReference type="RefSeq" id="WP_091635483.1">
    <property type="nucleotide sequence ID" value="NZ_FNYW01000028.1"/>
</dbReference>
<comment type="cofactor">
    <cofactor evidence="1">
        <name>Mn(2+)</name>
        <dbReference type="ChEBI" id="CHEBI:29035"/>
    </cofactor>
</comment>
<keyword evidence="10" id="KW-0464">Manganese</keyword>
<evidence type="ECO:0000256" key="2">
    <source>
        <dbReference type="ARBA" id="ARBA00001946"/>
    </source>
</evidence>
<dbReference type="Gene3D" id="3.30.1490.20">
    <property type="entry name" value="ATP-grasp fold, A domain"/>
    <property type="match status" value="1"/>
</dbReference>
<protein>
    <recommendedName>
        <fullName evidence="13">Glutathione biosynthesis bifunctional protein GshAB</fullName>
    </recommendedName>
    <alternativeName>
        <fullName evidence="13">Gamma-GCS-GS</fullName>
        <shortName evidence="13">GCS-GS</shortName>
    </alternativeName>
    <domain>
        <recommendedName>
            <fullName evidence="13">Glutamate--cysteine ligase</fullName>
            <ecNumber evidence="13">6.3.2.2</ecNumber>
        </recommendedName>
        <alternativeName>
            <fullName evidence="13">Gamma-ECS</fullName>
            <shortName evidence="13">GCS</shortName>
        </alternativeName>
        <alternativeName>
            <fullName evidence="13">Gamma-glutamylcysteine synthetase</fullName>
        </alternativeName>
    </domain>
    <domain>
        <recommendedName>
            <fullName evidence="13">Glutathione synthetase</fullName>
            <ecNumber evidence="13">6.3.2.3</ecNumber>
        </recommendedName>
        <alternativeName>
            <fullName evidence="13">GSH synthetase</fullName>
            <shortName evidence="13">GS</shortName>
            <shortName evidence="13">GSH-S</shortName>
            <shortName evidence="13">GSHase</shortName>
        </alternativeName>
        <alternativeName>
            <fullName evidence="13">Glutathione synthase</fullName>
        </alternativeName>
    </domain>
</protein>
<dbReference type="GO" id="GO:0046872">
    <property type="term" value="F:metal ion binding"/>
    <property type="evidence" value="ECO:0007669"/>
    <property type="project" value="UniProtKB-KW"/>
</dbReference>
<dbReference type="EC" id="6.3.2.2" evidence="13"/>
<feature type="domain" description="ATP-grasp" evidence="14">
    <location>
        <begin position="491"/>
        <end position="749"/>
    </location>
</feature>
<name>A0A1H6UDT4_9LACT</name>
<organism evidence="15 16">
    <name type="scientific">Alkalibacterium gilvum</name>
    <dbReference type="NCBI Taxonomy" id="1130080"/>
    <lineage>
        <taxon>Bacteria</taxon>
        <taxon>Bacillati</taxon>
        <taxon>Bacillota</taxon>
        <taxon>Bacilli</taxon>
        <taxon>Lactobacillales</taxon>
        <taxon>Carnobacteriaceae</taxon>
        <taxon>Alkalibacterium</taxon>
    </lineage>
</organism>